<organism evidence="2 3">
    <name type="scientific">Phyllobacterium myrsinacearum</name>
    <dbReference type="NCBI Taxonomy" id="28101"/>
    <lineage>
        <taxon>Bacteria</taxon>
        <taxon>Pseudomonadati</taxon>
        <taxon>Pseudomonadota</taxon>
        <taxon>Alphaproteobacteria</taxon>
        <taxon>Hyphomicrobiales</taxon>
        <taxon>Phyllobacteriaceae</taxon>
        <taxon>Phyllobacterium</taxon>
    </lineage>
</organism>
<keyword evidence="1" id="KW-1133">Transmembrane helix</keyword>
<comment type="caution">
    <text evidence="2">The sequence shown here is derived from an EMBL/GenBank/DDBJ whole genome shotgun (WGS) entry which is preliminary data.</text>
</comment>
<evidence type="ECO:0000256" key="1">
    <source>
        <dbReference type="SAM" id="Phobius"/>
    </source>
</evidence>
<evidence type="ECO:0000313" key="2">
    <source>
        <dbReference type="EMBL" id="MBA8881543.1"/>
    </source>
</evidence>
<keyword evidence="1" id="KW-0812">Transmembrane</keyword>
<reference evidence="2 3" key="1">
    <citation type="submission" date="2020-07" db="EMBL/GenBank/DDBJ databases">
        <title>Genomic Encyclopedia of Type Strains, Phase IV (KMG-V): Genome sequencing to study the core and pangenomes of soil and plant-associated prokaryotes.</title>
        <authorList>
            <person name="Whitman W."/>
        </authorList>
    </citation>
    <scope>NUCLEOTIDE SEQUENCE [LARGE SCALE GENOMIC DNA]</scope>
    <source>
        <strain evidence="2 3">AN3</strain>
    </source>
</reference>
<accession>A0A839ELX7</accession>
<dbReference type="Proteomes" id="UP000549052">
    <property type="component" value="Unassembled WGS sequence"/>
</dbReference>
<keyword evidence="3" id="KW-1185">Reference proteome</keyword>
<gene>
    <name evidence="2" type="ORF">FHW16_005284</name>
</gene>
<dbReference type="AlphaFoldDB" id="A0A839ELX7"/>
<proteinExistence type="predicted"/>
<sequence>MHEDYDDKQYFHYTTPVWVHLLAFGVVVGIAVLICEVCHSLA</sequence>
<name>A0A839ELX7_9HYPH</name>
<feature type="transmembrane region" description="Helical" evidence="1">
    <location>
        <begin position="17"/>
        <end position="38"/>
    </location>
</feature>
<protein>
    <submittedName>
        <fullName evidence="2">Uncharacterized protein</fullName>
    </submittedName>
</protein>
<keyword evidence="1" id="KW-0472">Membrane</keyword>
<dbReference type="RefSeq" id="WP_281410139.1">
    <property type="nucleotide sequence ID" value="NZ_JACGXN010000015.1"/>
</dbReference>
<evidence type="ECO:0000313" key="3">
    <source>
        <dbReference type="Proteomes" id="UP000549052"/>
    </source>
</evidence>
<dbReference type="EMBL" id="JACGXN010000015">
    <property type="protein sequence ID" value="MBA8881543.1"/>
    <property type="molecule type" value="Genomic_DNA"/>
</dbReference>